<feature type="chain" id="PRO_5013594512" evidence="3">
    <location>
        <begin position="32"/>
        <end position="661"/>
    </location>
</feature>
<evidence type="ECO:0000313" key="4">
    <source>
        <dbReference type="EMBL" id="SMX75181.1"/>
    </source>
</evidence>
<feature type="region of interest" description="Disordered" evidence="1">
    <location>
        <begin position="532"/>
        <end position="631"/>
    </location>
</feature>
<evidence type="ECO:0000256" key="2">
    <source>
        <dbReference type="SAM" id="Phobius"/>
    </source>
</evidence>
<feature type="compositionally biased region" description="Pro residues" evidence="1">
    <location>
        <begin position="551"/>
        <end position="606"/>
    </location>
</feature>
<dbReference type="NCBIfam" id="TIGR01167">
    <property type="entry name" value="LPXTG_anchor"/>
    <property type="match status" value="1"/>
</dbReference>
<feature type="transmembrane region" description="Helical" evidence="2">
    <location>
        <begin position="634"/>
        <end position="653"/>
    </location>
</feature>
<accession>A0A2H1IJ48</accession>
<feature type="region of interest" description="Disordered" evidence="1">
    <location>
        <begin position="310"/>
        <end position="338"/>
    </location>
</feature>
<dbReference type="InterPro" id="IPR006311">
    <property type="entry name" value="TAT_signal"/>
</dbReference>
<gene>
    <name evidence="4" type="ORF">BANT10_00951</name>
</gene>
<reference evidence="5" key="1">
    <citation type="submission" date="2017-03" db="EMBL/GenBank/DDBJ databases">
        <authorList>
            <person name="Monnet C."/>
        </authorList>
    </citation>
    <scope>NUCLEOTIDE SEQUENCE [LARGE SCALE GENOMIC DNA]</scope>
    <source>
        <strain evidence="5">P10</strain>
    </source>
</reference>
<evidence type="ECO:0000313" key="5">
    <source>
        <dbReference type="Proteomes" id="UP000234342"/>
    </source>
</evidence>
<dbReference type="RefSeq" id="WP_101642128.1">
    <property type="nucleotide sequence ID" value="NZ_FXZE01000003.1"/>
</dbReference>
<dbReference type="Proteomes" id="UP000234342">
    <property type="component" value="Unassembled WGS sequence"/>
</dbReference>
<feature type="region of interest" description="Disordered" evidence="1">
    <location>
        <begin position="189"/>
        <end position="218"/>
    </location>
</feature>
<organism evidence="4 5">
    <name type="scientific">Brevibacterium antiquum</name>
    <dbReference type="NCBI Taxonomy" id="234835"/>
    <lineage>
        <taxon>Bacteria</taxon>
        <taxon>Bacillati</taxon>
        <taxon>Actinomycetota</taxon>
        <taxon>Actinomycetes</taxon>
        <taxon>Micrococcales</taxon>
        <taxon>Brevibacteriaceae</taxon>
        <taxon>Brevibacterium</taxon>
    </lineage>
</organism>
<keyword evidence="2" id="KW-0812">Transmembrane</keyword>
<keyword evidence="2" id="KW-1133">Transmembrane helix</keyword>
<feature type="compositionally biased region" description="Basic and acidic residues" evidence="1">
    <location>
        <begin position="198"/>
        <end position="212"/>
    </location>
</feature>
<feature type="compositionally biased region" description="Polar residues" evidence="1">
    <location>
        <begin position="321"/>
        <end position="338"/>
    </location>
</feature>
<keyword evidence="5" id="KW-1185">Reference proteome</keyword>
<keyword evidence="2" id="KW-0472">Membrane</keyword>
<dbReference type="PROSITE" id="PS51318">
    <property type="entry name" value="TAT"/>
    <property type="match status" value="1"/>
</dbReference>
<feature type="region of interest" description="Disordered" evidence="1">
    <location>
        <begin position="475"/>
        <end position="495"/>
    </location>
</feature>
<name>A0A2H1IJ48_9MICO</name>
<protein>
    <submittedName>
        <fullName evidence="4">LPXTG-motif cell wall anchor domain-containing protein</fullName>
    </submittedName>
</protein>
<dbReference type="AlphaFoldDB" id="A0A2H1IJ48"/>
<dbReference type="EMBL" id="FXZE01000003">
    <property type="protein sequence ID" value="SMX75181.1"/>
    <property type="molecule type" value="Genomic_DNA"/>
</dbReference>
<sequence length="661" mass="70167">MTTRRRFALRSALLLLVLALASLIGLGPAMAQGPSASLGEVPMLKASDAYGPGIWHHAPQGKTWYGAYRTFDDTHAYCIDAGKQSPLPKYFTNSEAQKITTAQTAWALHEYSGSTSADVQAALSALARLDEAIPHDHKVPPQEPGDLGKKFTGAAKQFSKISTEAKKFAGPYTLDVSLTPVVDMPVLEPYGGQEPEDGDVKRVDDSKGDDTRPQFPMTGTVTLSVSLTSASGTAVPGIPLTLDVNGTENAPKSLTSKAKPVVTTLKLNAPGTVTAKASARLAPESVLLYEPQKTKRVQRVITPDEPVEVSAQAKVDMTSKPRVSTEISDQSPQPGDSITDTFTVSGLVGDHTVTVEHELWQTESVPEPGKKNDDAEVIAQVTSKDVGNGTHRSDAITVPQDFHGWMYFTETIAGDKSTKEWKGVHGQPRETGFVPWTPSAETKAVLKVNAVHDEVTVSGLRPGGEAVITMTAYHSDTEPEQSKEVSGTKLHSQDITVVGDEEGTATVSSKAIDMPVGWVTYVTTIQDNDEHQKWTSDWGIPAETVHRPPEETPTPPPEEPTAPPAPPEPTPPEEPSTPPEEPTPPPAPPEAPEPPAPPEAPAPPAEPVSEPVADKPAAPAPPAQLPRTGTTGNGMLIGAGIFLIGLGATALLITGRRRNKE</sequence>
<feature type="signal peptide" evidence="3">
    <location>
        <begin position="1"/>
        <end position="31"/>
    </location>
</feature>
<evidence type="ECO:0000256" key="3">
    <source>
        <dbReference type="SAM" id="SignalP"/>
    </source>
</evidence>
<keyword evidence="3" id="KW-0732">Signal</keyword>
<evidence type="ECO:0000256" key="1">
    <source>
        <dbReference type="SAM" id="MobiDB-lite"/>
    </source>
</evidence>
<proteinExistence type="predicted"/>